<protein>
    <submittedName>
        <fullName evidence="1">Uncharacterized protein</fullName>
    </submittedName>
</protein>
<dbReference type="EMBL" id="GBRH01256792">
    <property type="protein sequence ID" value="JAD41103.1"/>
    <property type="molecule type" value="Transcribed_RNA"/>
</dbReference>
<name>A0A0A8ZTY5_ARUDO</name>
<organism evidence="1">
    <name type="scientific">Arundo donax</name>
    <name type="common">Giant reed</name>
    <name type="synonym">Donax arundinaceus</name>
    <dbReference type="NCBI Taxonomy" id="35708"/>
    <lineage>
        <taxon>Eukaryota</taxon>
        <taxon>Viridiplantae</taxon>
        <taxon>Streptophyta</taxon>
        <taxon>Embryophyta</taxon>
        <taxon>Tracheophyta</taxon>
        <taxon>Spermatophyta</taxon>
        <taxon>Magnoliopsida</taxon>
        <taxon>Liliopsida</taxon>
        <taxon>Poales</taxon>
        <taxon>Poaceae</taxon>
        <taxon>PACMAD clade</taxon>
        <taxon>Arundinoideae</taxon>
        <taxon>Arundineae</taxon>
        <taxon>Arundo</taxon>
    </lineage>
</organism>
<reference evidence="1" key="1">
    <citation type="submission" date="2014-09" db="EMBL/GenBank/DDBJ databases">
        <authorList>
            <person name="Magalhaes I.L.F."/>
            <person name="Oliveira U."/>
            <person name="Santos F.R."/>
            <person name="Vidigal T.H.D.A."/>
            <person name="Brescovit A.D."/>
            <person name="Santos A.J."/>
        </authorList>
    </citation>
    <scope>NUCLEOTIDE SEQUENCE</scope>
    <source>
        <tissue evidence="1">Shoot tissue taken approximately 20 cm above the soil surface</tissue>
    </source>
</reference>
<proteinExistence type="predicted"/>
<accession>A0A0A8ZTY5</accession>
<dbReference type="AlphaFoldDB" id="A0A0A8ZTY5"/>
<evidence type="ECO:0000313" key="1">
    <source>
        <dbReference type="EMBL" id="JAD41103.1"/>
    </source>
</evidence>
<sequence>MRSSPSGSFSAAPREPSDADRSAAVFFLMEMLIPYCFHRYD</sequence>
<reference evidence="1" key="2">
    <citation type="journal article" date="2015" name="Data Brief">
        <title>Shoot transcriptome of the giant reed, Arundo donax.</title>
        <authorList>
            <person name="Barrero R.A."/>
            <person name="Guerrero F.D."/>
            <person name="Moolhuijzen P."/>
            <person name="Goolsby J.A."/>
            <person name="Tidwell J."/>
            <person name="Bellgard S.E."/>
            <person name="Bellgard M.I."/>
        </authorList>
    </citation>
    <scope>NUCLEOTIDE SEQUENCE</scope>
    <source>
        <tissue evidence="1">Shoot tissue taken approximately 20 cm above the soil surface</tissue>
    </source>
</reference>